<feature type="signal peptide" evidence="2">
    <location>
        <begin position="1"/>
        <end position="15"/>
    </location>
</feature>
<evidence type="ECO:0000256" key="1">
    <source>
        <dbReference type="SAM" id="MobiDB-lite"/>
    </source>
</evidence>
<evidence type="ECO:0000256" key="2">
    <source>
        <dbReference type="SAM" id="SignalP"/>
    </source>
</evidence>
<organism evidence="3 4">
    <name type="scientific">Dufourea novaeangliae</name>
    <name type="common">Sweat bee</name>
    <dbReference type="NCBI Taxonomy" id="178035"/>
    <lineage>
        <taxon>Eukaryota</taxon>
        <taxon>Metazoa</taxon>
        <taxon>Ecdysozoa</taxon>
        <taxon>Arthropoda</taxon>
        <taxon>Hexapoda</taxon>
        <taxon>Insecta</taxon>
        <taxon>Pterygota</taxon>
        <taxon>Neoptera</taxon>
        <taxon>Endopterygota</taxon>
        <taxon>Hymenoptera</taxon>
        <taxon>Apocrita</taxon>
        <taxon>Aculeata</taxon>
        <taxon>Apoidea</taxon>
        <taxon>Anthophila</taxon>
        <taxon>Halictidae</taxon>
        <taxon>Rophitinae</taxon>
        <taxon>Dufourea</taxon>
    </lineage>
</organism>
<accession>A0A154P6X8</accession>
<feature type="region of interest" description="Disordered" evidence="1">
    <location>
        <begin position="47"/>
        <end position="66"/>
    </location>
</feature>
<dbReference type="Proteomes" id="UP000076502">
    <property type="component" value="Unassembled WGS sequence"/>
</dbReference>
<keyword evidence="2" id="KW-0732">Signal</keyword>
<gene>
    <name evidence="3" type="ORF">WN55_08476</name>
</gene>
<keyword evidence="4" id="KW-1185">Reference proteome</keyword>
<sequence length="66" mass="7331">MRVVYLCCVCVCCHAHVPFIRPGTAPDSCVHAGERCTVDVNKTKNKKKKWNTSSSDLHSLRKNGTV</sequence>
<dbReference type="AlphaFoldDB" id="A0A154P6X8"/>
<protein>
    <recommendedName>
        <fullName evidence="5">Secreted protein</fullName>
    </recommendedName>
</protein>
<name>A0A154P6X8_DUFNO</name>
<dbReference type="EMBL" id="KQ434822">
    <property type="protein sequence ID" value="KZC07094.1"/>
    <property type="molecule type" value="Genomic_DNA"/>
</dbReference>
<feature type="chain" id="PRO_5013062732" description="Secreted protein" evidence="2">
    <location>
        <begin position="16"/>
        <end position="66"/>
    </location>
</feature>
<reference evidence="3 4" key="1">
    <citation type="submission" date="2015-07" db="EMBL/GenBank/DDBJ databases">
        <title>The genome of Dufourea novaeangliae.</title>
        <authorList>
            <person name="Pan H."/>
            <person name="Kapheim K."/>
        </authorList>
    </citation>
    <scope>NUCLEOTIDE SEQUENCE [LARGE SCALE GENOMIC DNA]</scope>
    <source>
        <strain evidence="3">0120121106</strain>
        <tissue evidence="3">Whole body</tissue>
    </source>
</reference>
<evidence type="ECO:0000313" key="3">
    <source>
        <dbReference type="EMBL" id="KZC07094.1"/>
    </source>
</evidence>
<evidence type="ECO:0000313" key="4">
    <source>
        <dbReference type="Proteomes" id="UP000076502"/>
    </source>
</evidence>
<evidence type="ECO:0008006" key="5">
    <source>
        <dbReference type="Google" id="ProtNLM"/>
    </source>
</evidence>
<proteinExistence type="predicted"/>